<dbReference type="InterPro" id="IPR050266">
    <property type="entry name" value="AB_hydrolase_sf"/>
</dbReference>
<dbReference type="Pfam" id="PF12697">
    <property type="entry name" value="Abhydrolase_6"/>
    <property type="match status" value="1"/>
</dbReference>
<dbReference type="InterPro" id="IPR029058">
    <property type="entry name" value="AB_hydrolase_fold"/>
</dbReference>
<dbReference type="PRINTS" id="PR00111">
    <property type="entry name" value="ABHYDROLASE"/>
</dbReference>
<evidence type="ECO:0000259" key="1">
    <source>
        <dbReference type="Pfam" id="PF12697"/>
    </source>
</evidence>
<dbReference type="AlphaFoldDB" id="A0A812R454"/>
<dbReference type="PANTHER" id="PTHR43798">
    <property type="entry name" value="MONOACYLGLYCEROL LIPASE"/>
    <property type="match status" value="1"/>
</dbReference>
<sequence>MHDARLRVETWSAVWSLLREDGHRILAADLPGHGASDLTPGSLEMDSLCDDVVRVLDFFDVQNGILVGHGVGGFIAIQYMLNYPKHARWRLPHGFVCIACSAGNLQETVGHETLRQLSKLFNVVRLPEMVAYFDMSGEVSISKRLGTNASFAAVRVALEASRVAASEWAVRNLSDMQWHFDLHPQIPALELPSALLLSSHDERVPRPLALRDSFQASGSLRAFKLLEDAGHFIPLTRAGEVAQIVATALSQ</sequence>
<comment type="caution">
    <text evidence="2">The sequence shown here is derived from an EMBL/GenBank/DDBJ whole genome shotgun (WGS) entry which is preliminary data.</text>
</comment>
<keyword evidence="3" id="KW-1185">Reference proteome</keyword>
<dbReference type="OrthoDB" id="408373at2759"/>
<dbReference type="EMBL" id="CAJNDS010002301">
    <property type="protein sequence ID" value="CAE7420198.1"/>
    <property type="molecule type" value="Genomic_DNA"/>
</dbReference>
<organism evidence="2 3">
    <name type="scientific">Symbiodinium natans</name>
    <dbReference type="NCBI Taxonomy" id="878477"/>
    <lineage>
        <taxon>Eukaryota</taxon>
        <taxon>Sar</taxon>
        <taxon>Alveolata</taxon>
        <taxon>Dinophyceae</taxon>
        <taxon>Suessiales</taxon>
        <taxon>Symbiodiniaceae</taxon>
        <taxon>Symbiodinium</taxon>
    </lineage>
</organism>
<protein>
    <submittedName>
        <fullName evidence="2">EPHX2 protein</fullName>
    </submittedName>
</protein>
<reference evidence="2" key="1">
    <citation type="submission" date="2021-02" db="EMBL/GenBank/DDBJ databases">
        <authorList>
            <person name="Dougan E. K."/>
            <person name="Rhodes N."/>
            <person name="Thang M."/>
            <person name="Chan C."/>
        </authorList>
    </citation>
    <scope>NUCLEOTIDE SEQUENCE</scope>
</reference>
<name>A0A812R454_9DINO</name>
<dbReference type="SUPFAM" id="SSF53474">
    <property type="entry name" value="alpha/beta-Hydrolases"/>
    <property type="match status" value="1"/>
</dbReference>
<gene>
    <name evidence="2" type="primary">EPHX2</name>
    <name evidence="2" type="ORF">SNAT2548_LOCUS22852</name>
</gene>
<evidence type="ECO:0000313" key="2">
    <source>
        <dbReference type="EMBL" id="CAE7420198.1"/>
    </source>
</evidence>
<proteinExistence type="predicted"/>
<dbReference type="InterPro" id="IPR000073">
    <property type="entry name" value="AB_hydrolase_1"/>
</dbReference>
<evidence type="ECO:0000313" key="3">
    <source>
        <dbReference type="Proteomes" id="UP000604046"/>
    </source>
</evidence>
<dbReference type="Gene3D" id="3.40.50.1820">
    <property type="entry name" value="alpha/beta hydrolase"/>
    <property type="match status" value="1"/>
</dbReference>
<accession>A0A812R454</accession>
<dbReference type="Proteomes" id="UP000604046">
    <property type="component" value="Unassembled WGS sequence"/>
</dbReference>
<feature type="domain" description="AB hydrolase-1" evidence="1">
    <location>
        <begin position="10"/>
        <end position="243"/>
    </location>
</feature>